<organism evidence="6 7">
    <name type="scientific">Biostraticola tofi</name>
    <dbReference type="NCBI Taxonomy" id="466109"/>
    <lineage>
        <taxon>Bacteria</taxon>
        <taxon>Pseudomonadati</taxon>
        <taxon>Pseudomonadota</taxon>
        <taxon>Gammaproteobacteria</taxon>
        <taxon>Enterobacterales</taxon>
        <taxon>Bruguierivoracaceae</taxon>
        <taxon>Biostraticola</taxon>
    </lineage>
</organism>
<dbReference type="OrthoDB" id="9779207at2"/>
<dbReference type="RefSeq" id="WP_131864718.1">
    <property type="nucleotide sequence ID" value="NZ_SMCR01000003.1"/>
</dbReference>
<keyword evidence="7" id="KW-1185">Reference proteome</keyword>
<evidence type="ECO:0000259" key="5">
    <source>
        <dbReference type="PROSITE" id="PS51464"/>
    </source>
</evidence>
<evidence type="ECO:0000256" key="3">
    <source>
        <dbReference type="ARBA" id="ARBA00022801"/>
    </source>
</evidence>
<dbReference type="GO" id="GO:0016787">
    <property type="term" value="F:hydrolase activity"/>
    <property type="evidence" value="ECO:0007669"/>
    <property type="project" value="UniProtKB-KW"/>
</dbReference>
<sequence>MREQNTVSCWTEQEIRHQPQMWLETASAIVAIRKQIDAFLTPLLSKSGMRVILTGAGSSAFIGDSLAPILARLLKVPVSSVSTTDIVSDPAGFLPSYCPLLLVSFARSGSSPESIAALTVADQRNPDCHHLLVTCNPKGELYQRYQGRQNVLALPLPDKTCDRGFAMTSSMTSMLLACLSAFGGEGGSLPAIQALAQSVFSLIDTQQDLTRSPLQLGGVNRVIWLGSGSLQGIAHECALKLLELTAGKTAAFYESPVGFRHGPKSLVDKNTQVVVLISNDPYTRRYDLDLLAELRKDGVAASIVALAGAAAPEIEQGDHCYLPAATDFSDGQLAVGFLVYAQIYALSQSLLLGMTPDNPSPEGRVNRVVEGVNIYPWNESNSPVSEE</sequence>
<gene>
    <name evidence="6" type="ORF">EDC52_10318</name>
</gene>
<dbReference type="InterPro" id="IPR050303">
    <property type="entry name" value="GatZ_KbaZ_carbometab"/>
</dbReference>
<dbReference type="PANTHER" id="PTHR32502:SF3">
    <property type="entry name" value="D-GALACTOSAMINE-6-PHOSPHATE DEAMINASE AGAS-RELATED"/>
    <property type="match status" value="1"/>
</dbReference>
<dbReference type="CDD" id="cd05008">
    <property type="entry name" value="SIS_GlmS_GlmD_1"/>
    <property type="match status" value="1"/>
</dbReference>
<dbReference type="CDD" id="cd05010">
    <property type="entry name" value="SIS_AgaS_like"/>
    <property type="match status" value="1"/>
</dbReference>
<dbReference type="SUPFAM" id="SSF53697">
    <property type="entry name" value="SIS domain"/>
    <property type="match status" value="1"/>
</dbReference>
<evidence type="ECO:0000256" key="1">
    <source>
        <dbReference type="ARBA" id="ARBA00007748"/>
    </source>
</evidence>
<feature type="domain" description="SIS" evidence="5">
    <location>
        <begin position="40"/>
        <end position="191"/>
    </location>
</feature>
<dbReference type="Gene3D" id="3.40.50.10490">
    <property type="entry name" value="Glucose-6-phosphate isomerase like protein, domain 1"/>
    <property type="match status" value="2"/>
</dbReference>
<dbReference type="InterPro" id="IPR046348">
    <property type="entry name" value="SIS_dom_sf"/>
</dbReference>
<dbReference type="InterPro" id="IPR001347">
    <property type="entry name" value="SIS_dom"/>
</dbReference>
<dbReference type="GO" id="GO:0097367">
    <property type="term" value="F:carbohydrate derivative binding"/>
    <property type="evidence" value="ECO:0007669"/>
    <property type="project" value="InterPro"/>
</dbReference>
<dbReference type="EMBL" id="SMCR01000003">
    <property type="protein sequence ID" value="TCV97944.1"/>
    <property type="molecule type" value="Genomic_DNA"/>
</dbReference>
<comment type="catalytic activity">
    <reaction evidence="4">
        <text>D-galactosamine 6-phosphate + H2O = D-tagatopyranose 1-phosphate + NH4(+)</text>
        <dbReference type="Rhea" id="RHEA:47680"/>
        <dbReference type="ChEBI" id="CHEBI:15377"/>
        <dbReference type="ChEBI" id="CHEBI:28938"/>
        <dbReference type="ChEBI" id="CHEBI:71674"/>
        <dbReference type="ChEBI" id="CHEBI:138150"/>
    </reaction>
</comment>
<dbReference type="Proteomes" id="UP000295719">
    <property type="component" value="Unassembled WGS sequence"/>
</dbReference>
<reference evidence="6 7" key="1">
    <citation type="submission" date="2019-03" db="EMBL/GenBank/DDBJ databases">
        <title>Genomic Encyclopedia of Type Strains, Phase IV (KMG-IV): sequencing the most valuable type-strain genomes for metagenomic binning, comparative biology and taxonomic classification.</title>
        <authorList>
            <person name="Goeker M."/>
        </authorList>
    </citation>
    <scope>NUCLEOTIDE SEQUENCE [LARGE SCALE GENOMIC DNA]</scope>
    <source>
        <strain evidence="6 7">DSM 19580</strain>
    </source>
</reference>
<comment type="similarity">
    <text evidence="1">Belongs to the SIS family. AgaS subfamily.</text>
</comment>
<dbReference type="GO" id="GO:1901135">
    <property type="term" value="P:carbohydrate derivative metabolic process"/>
    <property type="evidence" value="ECO:0007669"/>
    <property type="project" value="InterPro"/>
</dbReference>
<comment type="caution">
    <text evidence="6">The sequence shown here is derived from an EMBL/GenBank/DDBJ whole genome shotgun (WGS) entry which is preliminary data.</text>
</comment>
<dbReference type="AlphaFoldDB" id="A0A4R3Z252"/>
<accession>A0A4R3Z252</accession>
<evidence type="ECO:0000256" key="2">
    <source>
        <dbReference type="ARBA" id="ARBA00022737"/>
    </source>
</evidence>
<keyword evidence="3" id="KW-0378">Hydrolase</keyword>
<evidence type="ECO:0000313" key="6">
    <source>
        <dbReference type="EMBL" id="TCV97944.1"/>
    </source>
</evidence>
<keyword evidence="6" id="KW-0413">Isomerase</keyword>
<proteinExistence type="inferred from homology"/>
<dbReference type="PANTHER" id="PTHR32502">
    <property type="entry name" value="N-ACETYLGALACTOSAMINE PERMEASE II COMPONENT-RELATED"/>
    <property type="match status" value="1"/>
</dbReference>
<dbReference type="GO" id="GO:0005886">
    <property type="term" value="C:plasma membrane"/>
    <property type="evidence" value="ECO:0007669"/>
    <property type="project" value="TreeGrafter"/>
</dbReference>
<keyword evidence="2" id="KW-0677">Repeat</keyword>
<dbReference type="InterPro" id="IPR035466">
    <property type="entry name" value="GlmS/AgaS_SIS"/>
</dbReference>
<evidence type="ECO:0000313" key="7">
    <source>
        <dbReference type="Proteomes" id="UP000295719"/>
    </source>
</evidence>
<feature type="domain" description="SIS" evidence="5">
    <location>
        <begin position="210"/>
        <end position="359"/>
    </location>
</feature>
<dbReference type="InterPro" id="IPR035464">
    <property type="entry name" value="SIS_AgaS"/>
</dbReference>
<dbReference type="GO" id="GO:0016853">
    <property type="term" value="F:isomerase activity"/>
    <property type="evidence" value="ECO:0007669"/>
    <property type="project" value="UniProtKB-KW"/>
</dbReference>
<evidence type="ECO:0000256" key="4">
    <source>
        <dbReference type="ARBA" id="ARBA00029292"/>
    </source>
</evidence>
<name>A0A4R3Z252_9GAMM</name>
<dbReference type="PROSITE" id="PS51464">
    <property type="entry name" value="SIS"/>
    <property type="match status" value="2"/>
</dbReference>
<dbReference type="GO" id="GO:0009401">
    <property type="term" value="P:phosphoenolpyruvate-dependent sugar phosphotransferase system"/>
    <property type="evidence" value="ECO:0007669"/>
    <property type="project" value="TreeGrafter"/>
</dbReference>
<protein>
    <submittedName>
        <fullName evidence="6">Galactosamine 6-phosphate isomerase AgaS</fullName>
    </submittedName>
</protein>
<dbReference type="Pfam" id="PF01380">
    <property type="entry name" value="SIS"/>
    <property type="match status" value="2"/>
</dbReference>